<evidence type="ECO:0000313" key="13">
    <source>
        <dbReference type="EMBL" id="XCI29536.1"/>
    </source>
</evidence>
<feature type="binding site" evidence="9">
    <location>
        <position position="400"/>
    </location>
    <ligand>
        <name>substrate</name>
    </ligand>
</feature>
<evidence type="ECO:0000256" key="6">
    <source>
        <dbReference type="ARBA" id="ARBA00022989"/>
    </source>
</evidence>
<gene>
    <name evidence="13" type="ORF">PRVXH_000859</name>
</gene>
<feature type="binding site" evidence="10">
    <location>
        <position position="461"/>
    </location>
    <ligand>
        <name>Mn(2+)</name>
        <dbReference type="ChEBI" id="CHEBI:29035"/>
    </ligand>
</feature>
<dbReference type="PANTHER" id="PTHR47371:SF3">
    <property type="entry name" value="PHOSPHOGLYCEROL TRANSFERASE I"/>
    <property type="match status" value="1"/>
</dbReference>
<sequence length="618" mass="71269">MGVYFKKYVENCVHLKEVLLFSSLTLVKMVIFHYLMDLQSGILLITFNNFILILAIYFLVDLCSSKNRLRNLLIAHFLISVLFFVEKIYFSHFFTLIPIHSVYQMGQLGGVSESIMTLIRPVYFLFFMDFIALIFYYKQNPVKVKLQKKQRLAFFLVVISLILVTSLVSSSIVRSSGGMHTPYNLGVMSYHFFDIYNFVAGNNTADEQDVHEYIDEYINRTDLVHKDTFGLAKDKNIIVLQMESIHNFVIDLKVNGQYVTPVLNDLVLNDSFYFNNYFEQVSTGNTSDAEFISNNSFYPSSNVQTYSRYEENEFTAFPSLLKEQKGYSTFIFHGFEAEFWNRENFYTTQGIDHFVSMEDLEQDEIIGMGISDGSVFRQSMDYLVDTDKPFYAKYVTLTSHTPFRMEEDFKFLDLPEAYQDTLVGDYLQTVKYLDKMIGQFIENLKKHNLYEDSIIILYGDHKGLRVEEEETNELVSKLLGEPFKEGEMYKVPLIAHIPGSNVDETIETVGGMVDFYPTFANLVGLDLDGVPMLGRNLFNAKEGFSVIKNPLGRGSFVDDEKIFLMSSDGVFENSTAWDRVTREPVSLDDCKEGYKRALRHLKLSEYILDNNLITSSSN</sequence>
<name>A0AAU8HVU6_9FIRM</name>
<evidence type="ECO:0000256" key="7">
    <source>
        <dbReference type="ARBA" id="ARBA00023136"/>
    </source>
</evidence>
<evidence type="ECO:0000256" key="5">
    <source>
        <dbReference type="ARBA" id="ARBA00022692"/>
    </source>
</evidence>
<feature type="binding site" evidence="10">
    <location>
        <position position="243"/>
    </location>
    <ligand>
        <name>Mn(2+)</name>
        <dbReference type="ChEBI" id="CHEBI:29035"/>
    </ligand>
</feature>
<evidence type="ECO:0000256" key="2">
    <source>
        <dbReference type="ARBA" id="ARBA00004936"/>
    </source>
</evidence>
<proteinExistence type="inferred from homology"/>
<dbReference type="GO" id="GO:0016740">
    <property type="term" value="F:transferase activity"/>
    <property type="evidence" value="ECO:0007669"/>
    <property type="project" value="UniProtKB-KW"/>
</dbReference>
<keyword evidence="13" id="KW-0808">Transferase</keyword>
<evidence type="ECO:0000256" key="8">
    <source>
        <dbReference type="PIRSR" id="PIRSR005091-1"/>
    </source>
</evidence>
<protein>
    <submittedName>
        <fullName evidence="13">LTA synthase family protein</fullName>
        <ecNumber evidence="13">2.7.8.-</ecNumber>
    </submittedName>
</protein>
<feature type="transmembrane region" description="Helical" evidence="11">
    <location>
        <begin position="152"/>
        <end position="173"/>
    </location>
</feature>
<dbReference type="RefSeq" id="WP_353894084.1">
    <property type="nucleotide sequence ID" value="NZ_CP159485.1"/>
</dbReference>
<dbReference type="EC" id="2.7.8.-" evidence="13"/>
<dbReference type="Gene3D" id="3.40.720.10">
    <property type="entry name" value="Alkaline Phosphatase, subunit A"/>
    <property type="match status" value="1"/>
</dbReference>
<keyword evidence="9" id="KW-0464">Manganese</keyword>
<evidence type="ECO:0000256" key="4">
    <source>
        <dbReference type="ARBA" id="ARBA00022475"/>
    </source>
</evidence>
<dbReference type="GO" id="GO:0046872">
    <property type="term" value="F:metal ion binding"/>
    <property type="evidence" value="ECO:0007669"/>
    <property type="project" value="UniProtKB-KW"/>
</dbReference>
<dbReference type="EMBL" id="CP159485">
    <property type="protein sequence ID" value="XCI29536.1"/>
    <property type="molecule type" value="Genomic_DNA"/>
</dbReference>
<feature type="binding site" evidence="10">
    <location>
        <position position="286"/>
    </location>
    <ligand>
        <name>Mn(2+)</name>
        <dbReference type="ChEBI" id="CHEBI:29035"/>
    </ligand>
</feature>
<feature type="transmembrane region" description="Helical" evidence="11">
    <location>
        <begin position="18"/>
        <end position="36"/>
    </location>
</feature>
<feature type="binding site" evidence="10">
    <location>
        <position position="460"/>
    </location>
    <ligand>
        <name>Mn(2+)</name>
        <dbReference type="ChEBI" id="CHEBI:29035"/>
    </ligand>
</feature>
<reference evidence="13" key="1">
    <citation type="journal article" date="2018" name="Antonie Van Leeuwenhoek">
        <title>Proteinivorax hydrogeniformans sp. nov., an anaerobic, haloalkaliphilic bacterium fermenting proteinaceous compounds with high hydrogen production.</title>
        <authorList>
            <person name="Boltyanskaya Y."/>
            <person name="Detkova E."/>
            <person name="Pimenov N."/>
            <person name="Kevbrin V."/>
        </authorList>
    </citation>
    <scope>NUCLEOTIDE SEQUENCE</scope>
    <source>
        <strain evidence="13">Z-710</strain>
    </source>
</reference>
<dbReference type="AlphaFoldDB" id="A0AAU8HVU6"/>
<dbReference type="PIRSF" id="PIRSF005091">
    <property type="entry name" value="Mmb_sulf_HI1246"/>
    <property type="match status" value="1"/>
</dbReference>
<feature type="transmembrane region" description="Helical" evidence="11">
    <location>
        <begin position="72"/>
        <end position="97"/>
    </location>
</feature>
<reference evidence="13" key="2">
    <citation type="submission" date="2024-06" db="EMBL/GenBank/DDBJ databases">
        <authorList>
            <person name="Petrova K.O."/>
            <person name="Toshchakov S.V."/>
            <person name="Boltjanskaja Y.V."/>
            <person name="Kevbrin V.V."/>
        </authorList>
    </citation>
    <scope>NUCLEOTIDE SEQUENCE</scope>
    <source>
        <strain evidence="13">Z-710</strain>
    </source>
</reference>
<dbReference type="PANTHER" id="PTHR47371">
    <property type="entry name" value="LIPOTEICHOIC ACID SYNTHASE"/>
    <property type="match status" value="1"/>
</dbReference>
<dbReference type="SUPFAM" id="SSF53649">
    <property type="entry name" value="Alkaline phosphatase-like"/>
    <property type="match status" value="1"/>
</dbReference>
<dbReference type="CDD" id="cd16015">
    <property type="entry name" value="LTA_synthase"/>
    <property type="match status" value="1"/>
</dbReference>
<evidence type="ECO:0000256" key="10">
    <source>
        <dbReference type="PIRSR" id="PIRSR005091-3"/>
    </source>
</evidence>
<keyword evidence="9" id="KW-0479">Metal-binding</keyword>
<evidence type="ECO:0000259" key="12">
    <source>
        <dbReference type="Pfam" id="PF00884"/>
    </source>
</evidence>
<comment type="pathway">
    <text evidence="2">Cell wall biogenesis; lipoteichoic acid biosynthesis.</text>
</comment>
<accession>A0AAU8HVU6</accession>
<keyword evidence="5 11" id="KW-0812">Transmembrane</keyword>
<keyword evidence="4" id="KW-1003">Cell membrane</keyword>
<keyword evidence="7 11" id="KW-0472">Membrane</keyword>
<dbReference type="Pfam" id="PF00884">
    <property type="entry name" value="Sulfatase"/>
    <property type="match status" value="1"/>
</dbReference>
<dbReference type="Gene3D" id="3.30.1120.170">
    <property type="match status" value="1"/>
</dbReference>
<feature type="domain" description="Sulfatase N-terminal" evidence="12">
    <location>
        <begin position="235"/>
        <end position="524"/>
    </location>
</feature>
<dbReference type="InterPro" id="IPR012160">
    <property type="entry name" value="LtaS-like"/>
</dbReference>
<dbReference type="GO" id="GO:0005886">
    <property type="term" value="C:plasma membrane"/>
    <property type="evidence" value="ECO:0007669"/>
    <property type="project" value="UniProtKB-SubCell"/>
</dbReference>
<feature type="transmembrane region" description="Helical" evidence="11">
    <location>
        <begin position="117"/>
        <end position="137"/>
    </location>
</feature>
<feature type="active site" evidence="8">
    <location>
        <position position="286"/>
    </location>
</feature>
<dbReference type="InterPro" id="IPR000917">
    <property type="entry name" value="Sulfatase_N"/>
</dbReference>
<evidence type="ECO:0000256" key="11">
    <source>
        <dbReference type="SAM" id="Phobius"/>
    </source>
</evidence>
<comment type="similarity">
    <text evidence="3">Belongs to the LTA synthase family.</text>
</comment>
<evidence type="ECO:0000256" key="3">
    <source>
        <dbReference type="ARBA" id="ARBA00009983"/>
    </source>
</evidence>
<comment type="subcellular location">
    <subcellularLocation>
        <location evidence="1">Cell membrane</location>
        <topology evidence="1">Multi-pass membrane protein</topology>
    </subcellularLocation>
</comment>
<evidence type="ECO:0000256" key="1">
    <source>
        <dbReference type="ARBA" id="ARBA00004651"/>
    </source>
</evidence>
<keyword evidence="6 11" id="KW-1133">Transmembrane helix</keyword>
<dbReference type="InterPro" id="IPR017850">
    <property type="entry name" value="Alkaline_phosphatase_core_sf"/>
</dbReference>
<organism evidence="13">
    <name type="scientific">Proteinivorax hydrogeniformans</name>
    <dbReference type="NCBI Taxonomy" id="1826727"/>
    <lineage>
        <taxon>Bacteria</taxon>
        <taxon>Bacillati</taxon>
        <taxon>Bacillota</taxon>
        <taxon>Clostridia</taxon>
        <taxon>Eubacteriales</taxon>
        <taxon>Proteinivoracaceae</taxon>
        <taxon>Proteinivorax</taxon>
    </lineage>
</organism>
<feature type="transmembrane region" description="Helical" evidence="11">
    <location>
        <begin position="42"/>
        <end position="60"/>
    </location>
</feature>
<evidence type="ECO:0000256" key="9">
    <source>
        <dbReference type="PIRSR" id="PIRSR005091-2"/>
    </source>
</evidence>
<dbReference type="InterPro" id="IPR050448">
    <property type="entry name" value="OpgB/LTA_synthase_biosynth"/>
</dbReference>